<evidence type="ECO:0000313" key="3">
    <source>
        <dbReference type="Proteomes" id="UP000600918"/>
    </source>
</evidence>
<feature type="region of interest" description="Disordered" evidence="1">
    <location>
        <begin position="172"/>
        <end position="211"/>
    </location>
</feature>
<dbReference type="Proteomes" id="UP000600918">
    <property type="component" value="Unassembled WGS sequence"/>
</dbReference>
<proteinExistence type="predicted"/>
<evidence type="ECO:0000313" key="2">
    <source>
        <dbReference type="EMBL" id="KAF7439103.1"/>
    </source>
</evidence>
<evidence type="ECO:0000256" key="1">
    <source>
        <dbReference type="SAM" id="MobiDB-lite"/>
    </source>
</evidence>
<feature type="region of interest" description="Disordered" evidence="1">
    <location>
        <begin position="104"/>
        <end position="132"/>
    </location>
</feature>
<feature type="compositionally biased region" description="Basic and acidic residues" evidence="1">
    <location>
        <begin position="172"/>
        <end position="193"/>
    </location>
</feature>
<name>A0A834PG62_VESPE</name>
<keyword evidence="3" id="KW-1185">Reference proteome</keyword>
<organism evidence="2 3">
    <name type="scientific">Vespula pensylvanica</name>
    <name type="common">Western yellow jacket</name>
    <name type="synonym">Wasp</name>
    <dbReference type="NCBI Taxonomy" id="30213"/>
    <lineage>
        <taxon>Eukaryota</taxon>
        <taxon>Metazoa</taxon>
        <taxon>Ecdysozoa</taxon>
        <taxon>Arthropoda</taxon>
        <taxon>Hexapoda</taxon>
        <taxon>Insecta</taxon>
        <taxon>Pterygota</taxon>
        <taxon>Neoptera</taxon>
        <taxon>Endopterygota</taxon>
        <taxon>Hymenoptera</taxon>
        <taxon>Apocrita</taxon>
        <taxon>Aculeata</taxon>
        <taxon>Vespoidea</taxon>
        <taxon>Vespidae</taxon>
        <taxon>Vespinae</taxon>
        <taxon>Vespula</taxon>
    </lineage>
</organism>
<accession>A0A834PG62</accession>
<gene>
    <name evidence="2" type="ORF">H0235_001494</name>
</gene>
<comment type="caution">
    <text evidence="2">The sequence shown here is derived from an EMBL/GenBank/DDBJ whole genome shotgun (WGS) entry which is preliminary data.</text>
</comment>
<feature type="compositionally biased region" description="Acidic residues" evidence="1">
    <location>
        <begin position="194"/>
        <end position="204"/>
    </location>
</feature>
<reference evidence="2" key="1">
    <citation type="journal article" date="2020" name="G3 (Bethesda)">
        <title>High-Quality Assemblies for Three Invasive Social Wasps from the &lt;i&gt;Vespula&lt;/i&gt; Genus.</title>
        <authorList>
            <person name="Harrop T.W.R."/>
            <person name="Guhlin J."/>
            <person name="McLaughlin G.M."/>
            <person name="Permina E."/>
            <person name="Stockwell P."/>
            <person name="Gilligan J."/>
            <person name="Le Lec M.F."/>
            <person name="Gruber M.A.M."/>
            <person name="Quinn O."/>
            <person name="Lovegrove M."/>
            <person name="Duncan E.J."/>
            <person name="Remnant E.J."/>
            <person name="Van Eeckhoven J."/>
            <person name="Graham B."/>
            <person name="Knapp R.A."/>
            <person name="Langford K.W."/>
            <person name="Kronenberg Z."/>
            <person name="Press M.O."/>
            <person name="Eacker S.M."/>
            <person name="Wilson-Rankin E.E."/>
            <person name="Purcell J."/>
            <person name="Lester P.J."/>
            <person name="Dearden P.K."/>
        </authorList>
    </citation>
    <scope>NUCLEOTIDE SEQUENCE</scope>
    <source>
        <strain evidence="2">Volc-1</strain>
    </source>
</reference>
<dbReference type="AlphaFoldDB" id="A0A834PG62"/>
<sequence length="211" mass="23864">MRRWLYPNGEPCGDVYSAAFFYPTLFIFQERHFGLNKADVFVVLITLDKFETRDSRDAGGPLVLPRARCLVLVRSWPAGGMRRYAAAETLTGLFAGITSFASRGKENPVEPNSFHSSRNKETSLEHGWSSRGKRKQDRLDEVNVLRVGSIQFRLTAGIRRAIFGATLKIRQRVEEEEKEEGKEEAGVKAKAEEGEGEEEEEAEEEIRMVPP</sequence>
<protein>
    <submittedName>
        <fullName evidence="2">Uncharacterized protein</fullName>
    </submittedName>
</protein>
<dbReference type="EMBL" id="JACSDY010000001">
    <property type="protein sequence ID" value="KAF7439103.1"/>
    <property type="molecule type" value="Genomic_DNA"/>
</dbReference>